<evidence type="ECO:0000256" key="1">
    <source>
        <dbReference type="SAM" id="MobiDB-lite"/>
    </source>
</evidence>
<evidence type="ECO:0008006" key="5">
    <source>
        <dbReference type="Google" id="ProtNLM"/>
    </source>
</evidence>
<organism evidence="3 4">
    <name type="scientific">Agromyces intestinalis</name>
    <dbReference type="NCBI Taxonomy" id="2592652"/>
    <lineage>
        <taxon>Bacteria</taxon>
        <taxon>Bacillati</taxon>
        <taxon>Actinomycetota</taxon>
        <taxon>Actinomycetes</taxon>
        <taxon>Micrococcales</taxon>
        <taxon>Microbacteriaceae</taxon>
        <taxon>Agromyces</taxon>
    </lineage>
</organism>
<evidence type="ECO:0000256" key="2">
    <source>
        <dbReference type="SAM" id="Phobius"/>
    </source>
</evidence>
<reference evidence="3 4" key="1">
    <citation type="submission" date="2019-09" db="EMBL/GenBank/DDBJ databases">
        <title>Genome sequencing of strain KACC 19306.</title>
        <authorList>
            <person name="Heo J."/>
            <person name="Kim S.-J."/>
            <person name="Kim J.-S."/>
            <person name="Hong S.-B."/>
            <person name="Kwon S.-W."/>
        </authorList>
    </citation>
    <scope>NUCLEOTIDE SEQUENCE [LARGE SCALE GENOMIC DNA]</scope>
    <source>
        <strain evidence="3 4">KACC 19306</strain>
    </source>
</reference>
<dbReference type="Proteomes" id="UP000324678">
    <property type="component" value="Chromosome"/>
</dbReference>
<feature type="region of interest" description="Disordered" evidence="1">
    <location>
        <begin position="281"/>
        <end position="317"/>
    </location>
</feature>
<dbReference type="AlphaFoldDB" id="A0A5C1YGE9"/>
<keyword evidence="2" id="KW-0812">Transmembrane</keyword>
<dbReference type="RefSeq" id="WP_149160129.1">
    <property type="nucleotide sequence ID" value="NZ_CP043505.1"/>
</dbReference>
<sequence>MATTATMAPATASVTPGTPTTLTLTVLNDTLLVESFELTPVGPVAGWARIEPATLTIYPGRSETATVTVLAPRAPESVVGEVAIGVRARAVEQPDIEAAGETLLSILPFSETDAELLPRIAHGRGRKRVRIAVDNRGNQPLVAAITGTADDRLGLSTPTPDIQVDPGHTEFVDVDLRPRGRVWRGEAVSHQYTVSVAPEPPRGPLPGVPAPATPPAEQVPIVLPGTYLQERVFPKWLWKLLLALLLLALLLLLLWFTVLKPAIESAARDAVAEPLAQASEQAESAAQQADQAAEKANEALEAVGKTPEPVQPVSTTRTDDVDIRFELTDAPGGPTAESDRWVVPPNAVLRVTDVLISNPRGDFGSLTIENADVLAPIFTSGLENFRDIDFHFVTPVRLATGDQLFSTLTCTQLAPPVGGQPVPTACGVSILITAELVTTTG</sequence>
<keyword evidence="2" id="KW-1133">Transmembrane helix</keyword>
<dbReference type="KEGG" id="ail:FLP10_06485"/>
<evidence type="ECO:0000313" key="4">
    <source>
        <dbReference type="Proteomes" id="UP000324678"/>
    </source>
</evidence>
<gene>
    <name evidence="3" type="ORF">FLP10_06485</name>
</gene>
<keyword evidence="4" id="KW-1185">Reference proteome</keyword>
<feature type="compositionally biased region" description="Low complexity" evidence="1">
    <location>
        <begin position="281"/>
        <end position="291"/>
    </location>
</feature>
<protein>
    <recommendedName>
        <fullName evidence="5">Hydrolytic protein</fullName>
    </recommendedName>
</protein>
<keyword evidence="2" id="KW-0472">Membrane</keyword>
<evidence type="ECO:0000313" key="3">
    <source>
        <dbReference type="EMBL" id="QEO14107.1"/>
    </source>
</evidence>
<dbReference type="EMBL" id="CP043505">
    <property type="protein sequence ID" value="QEO14107.1"/>
    <property type="molecule type" value="Genomic_DNA"/>
</dbReference>
<dbReference type="OrthoDB" id="3444343at2"/>
<accession>A0A5C1YGE9</accession>
<feature type="transmembrane region" description="Helical" evidence="2">
    <location>
        <begin position="236"/>
        <end position="258"/>
    </location>
</feature>
<proteinExistence type="predicted"/>
<name>A0A5C1YGE9_9MICO</name>